<dbReference type="PANTHER" id="PTHR33154">
    <property type="entry name" value="TRANSCRIPTIONAL REGULATOR, ARSR FAMILY"/>
    <property type="match status" value="1"/>
</dbReference>
<evidence type="ECO:0000313" key="6">
    <source>
        <dbReference type="Proteomes" id="UP001149140"/>
    </source>
</evidence>
<protein>
    <submittedName>
        <fullName evidence="5">Metalloregulator ArsR/SmtB family transcription factor</fullName>
    </submittedName>
</protein>
<evidence type="ECO:0000256" key="2">
    <source>
        <dbReference type="ARBA" id="ARBA00023125"/>
    </source>
</evidence>
<dbReference type="RefSeq" id="WP_270038955.1">
    <property type="nucleotide sequence ID" value="NZ_JAPDOD010000004.1"/>
</dbReference>
<name>A0A9X3MS31_9ACTN</name>
<feature type="domain" description="HTH arsR-type" evidence="4">
    <location>
        <begin position="1"/>
        <end position="86"/>
    </location>
</feature>
<sequence length="102" mass="11552">MEVFAALSDPTRRALVSRLAYGPATAGQLADLAAMSRPAVSQHLRILREARAIRGVREGKFIWYELEGTALVEAEHWLRELTERWAVAPTRRVPHPRHKESV</sequence>
<dbReference type="CDD" id="cd00090">
    <property type="entry name" value="HTH_ARSR"/>
    <property type="match status" value="1"/>
</dbReference>
<dbReference type="GO" id="GO:0003677">
    <property type="term" value="F:DNA binding"/>
    <property type="evidence" value="ECO:0007669"/>
    <property type="project" value="UniProtKB-KW"/>
</dbReference>
<dbReference type="Proteomes" id="UP001149140">
    <property type="component" value="Unassembled WGS sequence"/>
</dbReference>
<dbReference type="PROSITE" id="PS50987">
    <property type="entry name" value="HTH_ARSR_2"/>
    <property type="match status" value="1"/>
</dbReference>
<evidence type="ECO:0000256" key="3">
    <source>
        <dbReference type="ARBA" id="ARBA00023163"/>
    </source>
</evidence>
<comment type="caution">
    <text evidence="5">The sequence shown here is derived from an EMBL/GenBank/DDBJ whole genome shotgun (WGS) entry which is preliminary data.</text>
</comment>
<dbReference type="SUPFAM" id="SSF46785">
    <property type="entry name" value="Winged helix' DNA-binding domain"/>
    <property type="match status" value="1"/>
</dbReference>
<organism evidence="5 6">
    <name type="scientific">Solirubrobacter ginsenosidimutans</name>
    <dbReference type="NCBI Taxonomy" id="490573"/>
    <lineage>
        <taxon>Bacteria</taxon>
        <taxon>Bacillati</taxon>
        <taxon>Actinomycetota</taxon>
        <taxon>Thermoleophilia</taxon>
        <taxon>Solirubrobacterales</taxon>
        <taxon>Solirubrobacteraceae</taxon>
        <taxon>Solirubrobacter</taxon>
    </lineage>
</organism>
<dbReference type="SMART" id="SM00418">
    <property type="entry name" value="HTH_ARSR"/>
    <property type="match status" value="1"/>
</dbReference>
<dbReference type="Pfam" id="PF12840">
    <property type="entry name" value="HTH_20"/>
    <property type="match status" value="1"/>
</dbReference>
<dbReference type="InterPro" id="IPR001845">
    <property type="entry name" value="HTH_ArsR_DNA-bd_dom"/>
</dbReference>
<proteinExistence type="predicted"/>
<dbReference type="AlphaFoldDB" id="A0A9X3MS31"/>
<dbReference type="Gene3D" id="1.10.10.10">
    <property type="entry name" value="Winged helix-like DNA-binding domain superfamily/Winged helix DNA-binding domain"/>
    <property type="match status" value="1"/>
</dbReference>
<evidence type="ECO:0000259" key="4">
    <source>
        <dbReference type="PROSITE" id="PS50987"/>
    </source>
</evidence>
<dbReference type="InterPro" id="IPR036390">
    <property type="entry name" value="WH_DNA-bd_sf"/>
</dbReference>
<dbReference type="InterPro" id="IPR036388">
    <property type="entry name" value="WH-like_DNA-bd_sf"/>
</dbReference>
<dbReference type="PRINTS" id="PR00778">
    <property type="entry name" value="HTHARSR"/>
</dbReference>
<keyword evidence="1" id="KW-0805">Transcription regulation</keyword>
<keyword evidence="3" id="KW-0804">Transcription</keyword>
<evidence type="ECO:0000313" key="5">
    <source>
        <dbReference type="EMBL" id="MDA0160188.1"/>
    </source>
</evidence>
<dbReference type="PANTHER" id="PTHR33154:SF33">
    <property type="entry name" value="TRANSCRIPTIONAL REPRESSOR SDPR"/>
    <property type="match status" value="1"/>
</dbReference>
<reference evidence="5" key="1">
    <citation type="submission" date="2022-10" db="EMBL/GenBank/DDBJ databases">
        <title>The WGS of Solirubrobacter ginsenosidimutans DSM 21036.</title>
        <authorList>
            <person name="Jiang Z."/>
        </authorList>
    </citation>
    <scope>NUCLEOTIDE SEQUENCE</scope>
    <source>
        <strain evidence="5">DSM 21036</strain>
    </source>
</reference>
<dbReference type="EMBL" id="JAPDOD010000004">
    <property type="protein sequence ID" value="MDA0160188.1"/>
    <property type="molecule type" value="Genomic_DNA"/>
</dbReference>
<evidence type="ECO:0000256" key="1">
    <source>
        <dbReference type="ARBA" id="ARBA00023015"/>
    </source>
</evidence>
<keyword evidence="6" id="KW-1185">Reference proteome</keyword>
<dbReference type="NCBIfam" id="NF033788">
    <property type="entry name" value="HTH_metalloreg"/>
    <property type="match status" value="1"/>
</dbReference>
<gene>
    <name evidence="5" type="ORF">OM076_07935</name>
</gene>
<keyword evidence="2" id="KW-0238">DNA-binding</keyword>
<dbReference type="InterPro" id="IPR051081">
    <property type="entry name" value="HTH_MetalResp_TranReg"/>
</dbReference>
<accession>A0A9X3MS31</accession>
<dbReference type="GO" id="GO:0003700">
    <property type="term" value="F:DNA-binding transcription factor activity"/>
    <property type="evidence" value="ECO:0007669"/>
    <property type="project" value="InterPro"/>
</dbReference>
<dbReference type="InterPro" id="IPR011991">
    <property type="entry name" value="ArsR-like_HTH"/>
</dbReference>